<evidence type="ECO:0000256" key="1">
    <source>
        <dbReference type="SAM" id="Phobius"/>
    </source>
</evidence>
<gene>
    <name evidence="2" type="ORF">CWB99_08520</name>
</gene>
<feature type="transmembrane region" description="Helical" evidence="1">
    <location>
        <begin position="144"/>
        <end position="162"/>
    </location>
</feature>
<name>A0A5S3WNN3_9GAMM</name>
<comment type="caution">
    <text evidence="2">The sequence shown here is derived from an EMBL/GenBank/DDBJ whole genome shotgun (WGS) entry which is preliminary data.</text>
</comment>
<keyword evidence="1" id="KW-1133">Transmembrane helix</keyword>
<reference evidence="3" key="2">
    <citation type="submission" date="2019-06" db="EMBL/GenBank/DDBJ databases">
        <title>Co-occurence of chitin degradation, pigmentation and bioactivity in marine Pseudoalteromonas.</title>
        <authorList>
            <person name="Sonnenschein E.C."/>
            <person name="Bech P.K."/>
        </authorList>
    </citation>
    <scope>NUCLEOTIDE SEQUENCE [LARGE SCALE GENOMIC DNA]</scope>
    <source>
        <strain evidence="3">S2676</strain>
    </source>
</reference>
<feature type="transmembrane region" description="Helical" evidence="1">
    <location>
        <begin position="6"/>
        <end position="23"/>
    </location>
</feature>
<evidence type="ECO:0000313" key="2">
    <source>
        <dbReference type="EMBL" id="TMP29635.1"/>
    </source>
</evidence>
<keyword evidence="1" id="KW-0812">Transmembrane</keyword>
<feature type="transmembrane region" description="Helical" evidence="1">
    <location>
        <begin position="104"/>
        <end position="124"/>
    </location>
</feature>
<keyword evidence="1" id="KW-0472">Membrane</keyword>
<accession>A0A5S3WNN3</accession>
<dbReference type="EMBL" id="PNCI01000017">
    <property type="protein sequence ID" value="TMP29635.1"/>
    <property type="molecule type" value="Genomic_DNA"/>
</dbReference>
<proteinExistence type="predicted"/>
<sequence length="176" mass="21326">MDFYTVFTYSTIPFMLLALMCAWKYEGARYFLTLLLGLEIVDVAMYKVSFNWTTHLYLYNMFMCALFLVPIIYRHRIAYNLYKLTRQLFFLRVYRNHHFAVQEIGMMSIFAIDFVLNLFIYIEVWLYKFYVIDDWLMSAAVRNYIVISLQILMYCALLTYVFRTPQREAFYGNETN</sequence>
<protein>
    <submittedName>
        <fullName evidence="2">Uncharacterized protein</fullName>
    </submittedName>
</protein>
<evidence type="ECO:0000313" key="3">
    <source>
        <dbReference type="Proteomes" id="UP000310249"/>
    </source>
</evidence>
<dbReference type="Proteomes" id="UP000310249">
    <property type="component" value="Unassembled WGS sequence"/>
</dbReference>
<dbReference type="AlphaFoldDB" id="A0A5S3WNN3"/>
<organism evidence="2 3">
    <name type="scientific">Pseudoalteromonas rubra</name>
    <dbReference type="NCBI Taxonomy" id="43658"/>
    <lineage>
        <taxon>Bacteria</taxon>
        <taxon>Pseudomonadati</taxon>
        <taxon>Pseudomonadota</taxon>
        <taxon>Gammaproteobacteria</taxon>
        <taxon>Alteromonadales</taxon>
        <taxon>Pseudoalteromonadaceae</taxon>
        <taxon>Pseudoalteromonas</taxon>
    </lineage>
</organism>
<reference evidence="2 3" key="1">
    <citation type="submission" date="2018-01" db="EMBL/GenBank/DDBJ databases">
        <authorList>
            <person name="Paulsen S."/>
            <person name="Gram L.K."/>
        </authorList>
    </citation>
    <scope>NUCLEOTIDE SEQUENCE [LARGE SCALE GENOMIC DNA]</scope>
    <source>
        <strain evidence="2 3">S2676</strain>
    </source>
</reference>
<feature type="transmembrane region" description="Helical" evidence="1">
    <location>
        <begin position="56"/>
        <end position="73"/>
    </location>
</feature>